<dbReference type="PANTHER" id="PTHR43792">
    <property type="entry name" value="GNAT FAMILY, PUTATIVE (AFU_ORTHOLOGUE AFUA_3G00765)-RELATED-RELATED"/>
    <property type="match status" value="1"/>
</dbReference>
<name>A0A0M7A8J7_9HYPH</name>
<sequence length="187" mass="21298">MFPNPVLQAPAPIVTRRLRLRAPKLEDAFEIDPIYNDFEVARWINVPHPCPTGFALERFQRFLTFPPHERCFIVSKKSDKKQRAIGLILANWTDAEKPPIIGFFLASRFHGKGFMGEALDAALKELFRLTNAEAIRASFYDGNIASDVLLKKKRFKPVGTSMDFNRATGKTEKQTDLILTRSVFEAE</sequence>
<dbReference type="STRING" id="388408.LAX5112_02832"/>
<dbReference type="OrthoDB" id="9804153at2"/>
<feature type="domain" description="N-acetyltransferase" evidence="1">
    <location>
        <begin position="17"/>
        <end position="155"/>
    </location>
</feature>
<evidence type="ECO:0000259" key="1">
    <source>
        <dbReference type="Pfam" id="PF13302"/>
    </source>
</evidence>
<dbReference type="GO" id="GO:0016747">
    <property type="term" value="F:acyltransferase activity, transferring groups other than amino-acyl groups"/>
    <property type="evidence" value="ECO:0007669"/>
    <property type="project" value="InterPro"/>
</dbReference>
<evidence type="ECO:0000313" key="2">
    <source>
        <dbReference type="EMBL" id="CTQ71465.1"/>
    </source>
</evidence>
<dbReference type="InterPro" id="IPR016181">
    <property type="entry name" value="Acyl_CoA_acyltransferase"/>
</dbReference>
<accession>A0A0M7A8J7</accession>
<dbReference type="InterPro" id="IPR000182">
    <property type="entry name" value="GNAT_dom"/>
</dbReference>
<dbReference type="EMBL" id="CXWD01000010">
    <property type="protein sequence ID" value="CTQ71465.1"/>
    <property type="molecule type" value="Genomic_DNA"/>
</dbReference>
<dbReference type="RefSeq" id="WP_055672363.1">
    <property type="nucleotide sequence ID" value="NZ_CXWD01000010.1"/>
</dbReference>
<dbReference type="InterPro" id="IPR051531">
    <property type="entry name" value="N-acetyltransferase"/>
</dbReference>
<gene>
    <name evidence="2" type="ORF">LAX5112_02832</name>
</gene>
<dbReference type="Proteomes" id="UP000053235">
    <property type="component" value="Unassembled WGS sequence"/>
</dbReference>
<organism evidence="2 3">
    <name type="scientific">Roseibium alexandrii</name>
    <dbReference type="NCBI Taxonomy" id="388408"/>
    <lineage>
        <taxon>Bacteria</taxon>
        <taxon>Pseudomonadati</taxon>
        <taxon>Pseudomonadota</taxon>
        <taxon>Alphaproteobacteria</taxon>
        <taxon>Hyphomicrobiales</taxon>
        <taxon>Stappiaceae</taxon>
        <taxon>Roseibium</taxon>
    </lineage>
</organism>
<dbReference type="Gene3D" id="3.40.630.30">
    <property type="match status" value="1"/>
</dbReference>
<evidence type="ECO:0000313" key="3">
    <source>
        <dbReference type="Proteomes" id="UP000053235"/>
    </source>
</evidence>
<dbReference type="Pfam" id="PF13302">
    <property type="entry name" value="Acetyltransf_3"/>
    <property type="match status" value="1"/>
</dbReference>
<dbReference type="AlphaFoldDB" id="A0A0M7A8J7"/>
<proteinExistence type="predicted"/>
<protein>
    <recommendedName>
        <fullName evidence="1">N-acetyltransferase domain-containing protein</fullName>
    </recommendedName>
</protein>
<dbReference type="SUPFAM" id="SSF55729">
    <property type="entry name" value="Acyl-CoA N-acyltransferases (Nat)"/>
    <property type="match status" value="1"/>
</dbReference>
<keyword evidence="3" id="KW-1185">Reference proteome</keyword>
<reference evidence="3" key="1">
    <citation type="submission" date="2015-07" db="EMBL/GenBank/DDBJ databases">
        <authorList>
            <person name="Rodrigo-Torres Lidia"/>
            <person name="Arahal R.David."/>
        </authorList>
    </citation>
    <scope>NUCLEOTIDE SEQUENCE [LARGE SCALE GENOMIC DNA]</scope>
    <source>
        <strain evidence="3">CECT 5112</strain>
    </source>
</reference>